<dbReference type="InterPro" id="IPR008271">
    <property type="entry name" value="Ser/Thr_kinase_AS"/>
</dbReference>
<feature type="region of interest" description="Disordered" evidence="11">
    <location>
        <begin position="834"/>
        <end position="858"/>
    </location>
</feature>
<dbReference type="SMART" id="SM00220">
    <property type="entry name" value="S_TKc"/>
    <property type="match status" value="1"/>
</dbReference>
<dbReference type="Pfam" id="PF00069">
    <property type="entry name" value="Pkinase"/>
    <property type="match status" value="1"/>
</dbReference>
<dbReference type="PANTHER" id="PTHR24055">
    <property type="entry name" value="MITOGEN-ACTIVATED PROTEIN KINASE"/>
    <property type="match status" value="1"/>
</dbReference>
<feature type="compositionally biased region" description="Basic and acidic residues" evidence="11">
    <location>
        <begin position="658"/>
        <end position="691"/>
    </location>
</feature>
<protein>
    <recommendedName>
        <fullName evidence="1 10">Mitogen-activated protein kinase</fullName>
        <ecNumber evidence="1 10">2.7.11.24</ecNumber>
    </recommendedName>
</protein>
<organism evidence="13">
    <name type="scientific">Drosophila rhopaloa</name>
    <name type="common">Fruit fly</name>
    <dbReference type="NCBI Taxonomy" id="1041015"/>
    <lineage>
        <taxon>Eukaryota</taxon>
        <taxon>Metazoa</taxon>
        <taxon>Ecdysozoa</taxon>
        <taxon>Arthropoda</taxon>
        <taxon>Hexapoda</taxon>
        <taxon>Insecta</taxon>
        <taxon>Pterygota</taxon>
        <taxon>Neoptera</taxon>
        <taxon>Endopterygota</taxon>
        <taxon>Diptera</taxon>
        <taxon>Brachycera</taxon>
        <taxon>Muscomorpha</taxon>
        <taxon>Ephydroidea</taxon>
        <taxon>Drosophilidae</taxon>
        <taxon>Drosophila</taxon>
        <taxon>Sophophora</taxon>
    </lineage>
</organism>
<dbReference type="GO" id="GO:0005524">
    <property type="term" value="F:ATP binding"/>
    <property type="evidence" value="ECO:0007669"/>
    <property type="project" value="UniProtKB-UniRule"/>
</dbReference>
<dbReference type="RefSeq" id="XP_016988228.1">
    <property type="nucleotide sequence ID" value="XM_017132739.1"/>
</dbReference>
<dbReference type="PROSITE" id="PS01351">
    <property type="entry name" value="MAPK"/>
    <property type="match status" value="1"/>
</dbReference>
<evidence type="ECO:0000256" key="1">
    <source>
        <dbReference type="ARBA" id="ARBA00012411"/>
    </source>
</evidence>
<feature type="compositionally biased region" description="Basic and acidic residues" evidence="11">
    <location>
        <begin position="37"/>
        <end position="70"/>
    </location>
</feature>
<dbReference type="InterPro" id="IPR050117">
    <property type="entry name" value="MAPK"/>
</dbReference>
<evidence type="ECO:0000256" key="3">
    <source>
        <dbReference type="ARBA" id="ARBA00022679"/>
    </source>
</evidence>
<keyword evidence="2 10" id="KW-0723">Serine/threonine-protein kinase</keyword>
<keyword evidence="10" id="KW-0460">Magnesium</keyword>
<dbReference type="Gene3D" id="1.10.510.10">
    <property type="entry name" value="Transferase(Phosphotransferase) domain 1"/>
    <property type="match status" value="1"/>
</dbReference>
<feature type="compositionally biased region" description="Polar residues" evidence="11">
    <location>
        <begin position="465"/>
        <end position="479"/>
    </location>
</feature>
<dbReference type="PROSITE" id="PS00107">
    <property type="entry name" value="PROTEIN_KINASE_ATP"/>
    <property type="match status" value="1"/>
</dbReference>
<evidence type="ECO:0000313" key="13">
    <source>
        <dbReference type="RefSeq" id="XP_016988228.1"/>
    </source>
</evidence>
<evidence type="ECO:0000256" key="7">
    <source>
        <dbReference type="ARBA" id="ARBA00047592"/>
    </source>
</evidence>
<comment type="similarity">
    <text evidence="10">Belongs to the protein kinase superfamily. Ser/Thr protein kinase family. MAP kinase subfamily.</text>
</comment>
<name>A0A6P4FLB7_DRORH</name>
<evidence type="ECO:0000259" key="12">
    <source>
        <dbReference type="PROSITE" id="PS50011"/>
    </source>
</evidence>
<evidence type="ECO:0000256" key="5">
    <source>
        <dbReference type="ARBA" id="ARBA00022777"/>
    </source>
</evidence>
<gene>
    <name evidence="13" type="primary">LOC108050853</name>
</gene>
<comment type="activity regulation">
    <text evidence="10">Activated by threonine and tyrosine phosphorylation.</text>
</comment>
<reference evidence="13" key="1">
    <citation type="submission" date="2025-08" db="UniProtKB">
        <authorList>
            <consortium name="RefSeq"/>
        </authorList>
    </citation>
    <scope>IDENTIFICATION</scope>
</reference>
<dbReference type="FunFam" id="1.10.510.10:FF:000238">
    <property type="entry name" value="Mitogen-activated protein kinase"/>
    <property type="match status" value="1"/>
</dbReference>
<dbReference type="InterPro" id="IPR017441">
    <property type="entry name" value="Protein_kinase_ATP_BS"/>
</dbReference>
<dbReference type="GO" id="GO:0004707">
    <property type="term" value="F:MAP kinase activity"/>
    <property type="evidence" value="ECO:0007669"/>
    <property type="project" value="UniProtKB-EC"/>
</dbReference>
<dbReference type="FunFam" id="3.30.200.20:FF:000166">
    <property type="entry name" value="Mitogen-activated protein kinase"/>
    <property type="match status" value="1"/>
</dbReference>
<dbReference type="InterPro" id="IPR000719">
    <property type="entry name" value="Prot_kinase_dom"/>
</dbReference>
<keyword evidence="6 9" id="KW-0067">ATP-binding</keyword>
<feature type="region of interest" description="Disordered" evidence="11">
    <location>
        <begin position="29"/>
        <end position="70"/>
    </location>
</feature>
<evidence type="ECO:0000256" key="6">
    <source>
        <dbReference type="ARBA" id="ARBA00022840"/>
    </source>
</evidence>
<comment type="cofactor">
    <cofactor evidence="10">
        <name>Mg(2+)</name>
        <dbReference type="ChEBI" id="CHEBI:18420"/>
    </cofactor>
</comment>
<feature type="compositionally biased region" description="Polar residues" evidence="11">
    <location>
        <begin position="513"/>
        <end position="529"/>
    </location>
</feature>
<evidence type="ECO:0000256" key="4">
    <source>
        <dbReference type="ARBA" id="ARBA00022741"/>
    </source>
</evidence>
<dbReference type="PROSITE" id="PS50011">
    <property type="entry name" value="PROTEIN_KINASE_DOM"/>
    <property type="match status" value="1"/>
</dbReference>
<feature type="binding site" evidence="9">
    <location>
        <position position="129"/>
    </location>
    <ligand>
        <name>ATP</name>
        <dbReference type="ChEBI" id="CHEBI:30616"/>
    </ligand>
</feature>
<dbReference type="Gene3D" id="3.30.200.20">
    <property type="entry name" value="Phosphorylase Kinase, domain 1"/>
    <property type="match status" value="1"/>
</dbReference>
<evidence type="ECO:0000256" key="8">
    <source>
        <dbReference type="ARBA" id="ARBA00048312"/>
    </source>
</evidence>
<sequence length="1021" mass="118137">MLESHPSVSPNWSQLQCQLQSRLGFIGTSKLPVKTQHPKDRPHNRDKESEKDKLREKDKEKERERVKDKEEIERPMANQSNILAHERRIHELDQNVERIFDVRKRLGKGAYGIVWKATDKRHKDTVALKKIFDAFRDETDAQRTYREVIFLRAFRHHPNIIRLMDVFKAGNNLDFYLVFEFMESDLHNVIKKGDVLKDIHKRFVMYQLINAIKYMHSGNVIHRDLKPSNILIDSKCRLKVADFGLARTLSMKRKSDYDELENEAMLTDYVATRWYRAPEILVASRKYTKGIDMWGLGCILGEMIRQKPLFQGTSTVNQIEKIVTALPDVTQRDIESIGASFGSVLLSKKIHRDRRHSLDEMLRNCCDDAISLVKSLLVLDPHGRLTAKAAIRHPYVSRFRTASADMELRVDIHPPLKDDVRYGVDQYRNNLYDMIGLESRSSARTVSNDTPSSNREISTKPLRSVSRTRTLSANQSSQVVKKKELHPLELNTLHRSTLTWVEQQQKRIAHQARAQTQSQSQVTPASSSLQKHRHRSKDAPRRMEQKQQVAQQPATQGKLGQISAADERALAISRQTHMALRRELAAVAATAPRKKNAHWQSQAQAQTRFHAEAEAQVQALLQTQMPRLSPCSTDPNARSQSKDAARILRTRSLLRASQENKSKQKDKVQGKDKGSTPEERMQRRKQEVQEQKEKLLLQEEQEEERKDNQQRRMAENLRLMMMEREQLEEMAAQEAAAKAFNQISRKVKKFTLKKRVEAEVEQQEQEEDPDSDSEVFYTPGRIQHMAPSTTGGCYRTRISYLEAEMDKCKRQLVNFVRDNQDVLGHRKLRYHFEKLQPEEHEEDGKPLPEGSGDPGSQSYELFRMEQRKQKQLQLQEFLARDETNEYDLASVYKARSYQSFAQVASGSSPSPSPSPSTSSPEVASGSPDSESEISLDRDYPHHQYAKYFPNHPAGRLLDEPRRLHERLEAQLRACQKQHDALGLHHKVHRHHHHQEAGGPRYDHMRLRQNDIQEAHFFQGVK</sequence>
<feature type="region of interest" description="Disordered" evidence="11">
    <location>
        <begin position="441"/>
        <end position="481"/>
    </location>
</feature>
<dbReference type="OrthoDB" id="192887at2759"/>
<feature type="compositionally biased region" description="Basic and acidic residues" evidence="11">
    <location>
        <begin position="834"/>
        <end position="846"/>
    </location>
</feature>
<dbReference type="CDD" id="cd07852">
    <property type="entry name" value="STKc_MAPK15-like"/>
    <property type="match status" value="1"/>
</dbReference>
<dbReference type="InterPro" id="IPR011009">
    <property type="entry name" value="Kinase-like_dom_sf"/>
</dbReference>
<feature type="region of interest" description="Disordered" evidence="11">
    <location>
        <begin position="654"/>
        <end position="691"/>
    </location>
</feature>
<evidence type="ECO:0000256" key="10">
    <source>
        <dbReference type="RuleBase" id="RU361165"/>
    </source>
</evidence>
<dbReference type="SUPFAM" id="SSF56112">
    <property type="entry name" value="Protein kinase-like (PK-like)"/>
    <property type="match status" value="1"/>
</dbReference>
<keyword evidence="5 10" id="KW-0418">Kinase</keyword>
<proteinExistence type="inferred from homology"/>
<feature type="compositionally biased region" description="Low complexity" evidence="11">
    <location>
        <begin position="903"/>
        <end position="927"/>
    </location>
</feature>
<feature type="region of interest" description="Disordered" evidence="11">
    <location>
        <begin position="509"/>
        <end position="562"/>
    </location>
</feature>
<evidence type="ECO:0000256" key="9">
    <source>
        <dbReference type="PROSITE-ProRule" id="PRU10141"/>
    </source>
</evidence>
<keyword evidence="4 9" id="KW-0547">Nucleotide-binding</keyword>
<feature type="compositionally biased region" description="Polar residues" evidence="11">
    <location>
        <begin position="441"/>
        <end position="456"/>
    </location>
</feature>
<dbReference type="EC" id="2.7.11.24" evidence="1 10"/>
<dbReference type="InterPro" id="IPR003527">
    <property type="entry name" value="MAP_kinase_CS"/>
</dbReference>
<feature type="compositionally biased region" description="Low complexity" evidence="11">
    <location>
        <begin position="546"/>
        <end position="556"/>
    </location>
</feature>
<comment type="catalytic activity">
    <reaction evidence="7 10">
        <text>L-threonyl-[protein] + ATP = O-phospho-L-threonyl-[protein] + ADP + H(+)</text>
        <dbReference type="Rhea" id="RHEA:46608"/>
        <dbReference type="Rhea" id="RHEA-COMP:11060"/>
        <dbReference type="Rhea" id="RHEA-COMP:11605"/>
        <dbReference type="ChEBI" id="CHEBI:15378"/>
        <dbReference type="ChEBI" id="CHEBI:30013"/>
        <dbReference type="ChEBI" id="CHEBI:30616"/>
        <dbReference type="ChEBI" id="CHEBI:61977"/>
        <dbReference type="ChEBI" id="CHEBI:456216"/>
        <dbReference type="EC" id="2.7.11.24"/>
    </reaction>
</comment>
<keyword evidence="3 10" id="KW-0808">Transferase</keyword>
<evidence type="ECO:0000256" key="2">
    <source>
        <dbReference type="ARBA" id="ARBA00022527"/>
    </source>
</evidence>
<evidence type="ECO:0000256" key="11">
    <source>
        <dbReference type="SAM" id="MobiDB-lite"/>
    </source>
</evidence>
<comment type="catalytic activity">
    <reaction evidence="8">
        <text>L-seryl-[protein] + ATP = O-phospho-L-seryl-[protein] + ADP + H(+)</text>
        <dbReference type="Rhea" id="RHEA:17989"/>
        <dbReference type="Rhea" id="RHEA-COMP:9863"/>
        <dbReference type="Rhea" id="RHEA-COMP:11604"/>
        <dbReference type="ChEBI" id="CHEBI:15378"/>
        <dbReference type="ChEBI" id="CHEBI:29999"/>
        <dbReference type="ChEBI" id="CHEBI:30616"/>
        <dbReference type="ChEBI" id="CHEBI:83421"/>
        <dbReference type="ChEBI" id="CHEBI:456216"/>
        <dbReference type="EC" id="2.7.11.24"/>
    </reaction>
</comment>
<feature type="domain" description="Protein kinase" evidence="12">
    <location>
        <begin position="100"/>
        <end position="396"/>
    </location>
</feature>
<dbReference type="AlphaFoldDB" id="A0A6P4FLB7"/>
<feature type="region of interest" description="Disordered" evidence="11">
    <location>
        <begin position="903"/>
        <end position="934"/>
    </location>
</feature>
<dbReference type="PROSITE" id="PS00108">
    <property type="entry name" value="PROTEIN_KINASE_ST"/>
    <property type="match status" value="1"/>
</dbReference>
<dbReference type="GO" id="GO:0036064">
    <property type="term" value="C:ciliary basal body"/>
    <property type="evidence" value="ECO:0007669"/>
    <property type="project" value="UniProtKB-ARBA"/>
</dbReference>
<accession>A0A6P4FLB7</accession>